<proteinExistence type="predicted"/>
<organism evidence="1">
    <name type="scientific">Streptomyces sp. NBC_00119</name>
    <dbReference type="NCBI Taxonomy" id="2975659"/>
    <lineage>
        <taxon>Bacteria</taxon>
        <taxon>Bacillati</taxon>
        <taxon>Actinomycetota</taxon>
        <taxon>Actinomycetes</taxon>
        <taxon>Kitasatosporales</taxon>
        <taxon>Streptomycetaceae</taxon>
        <taxon>Streptomyces</taxon>
    </lineage>
</organism>
<evidence type="ECO:0000313" key="1">
    <source>
        <dbReference type="EMBL" id="WTS09785.1"/>
    </source>
</evidence>
<name>A0AAU1TYF4_9ACTN</name>
<reference evidence="1" key="1">
    <citation type="submission" date="2022-10" db="EMBL/GenBank/DDBJ databases">
        <title>The complete genomes of actinobacterial strains from the NBC collection.</title>
        <authorList>
            <person name="Joergensen T.S."/>
            <person name="Alvarez Arevalo M."/>
            <person name="Sterndorff E.B."/>
            <person name="Faurdal D."/>
            <person name="Vuksanovic O."/>
            <person name="Mourched A.-S."/>
            <person name="Charusanti P."/>
            <person name="Shaw S."/>
            <person name="Blin K."/>
            <person name="Weber T."/>
        </authorList>
    </citation>
    <scope>NUCLEOTIDE SEQUENCE</scope>
    <source>
        <strain evidence="1">NBC_00119</strain>
    </source>
</reference>
<protein>
    <submittedName>
        <fullName evidence="1">Uncharacterized protein</fullName>
    </submittedName>
</protein>
<dbReference type="EMBL" id="CP108195">
    <property type="protein sequence ID" value="WTS09785.1"/>
    <property type="molecule type" value="Genomic_DNA"/>
</dbReference>
<sequence>MLLLECLDRRINDLDILNTELSAWQNATNTDQRQVDWQFTTQGGVS</sequence>
<accession>A0AAU1TYF4</accession>
<dbReference type="AlphaFoldDB" id="A0AAU1TYF4"/>
<gene>
    <name evidence="1" type="ORF">OHU69_00635</name>
</gene>